<feature type="region of interest" description="Disordered" evidence="1">
    <location>
        <begin position="348"/>
        <end position="371"/>
    </location>
</feature>
<feature type="compositionally biased region" description="Basic and acidic residues" evidence="1">
    <location>
        <begin position="360"/>
        <end position="371"/>
    </location>
</feature>
<protein>
    <submittedName>
        <fullName evidence="2">Uncharacterized protein</fullName>
    </submittedName>
</protein>
<accession>A0ABR1Y1S7</accession>
<dbReference type="Proteomes" id="UP001456524">
    <property type="component" value="Unassembled WGS sequence"/>
</dbReference>
<keyword evidence="3" id="KW-1185">Reference proteome</keyword>
<dbReference type="EMBL" id="JBBWUH010000002">
    <property type="protein sequence ID" value="KAK8175013.1"/>
    <property type="molecule type" value="Genomic_DNA"/>
</dbReference>
<comment type="caution">
    <text evidence="2">The sequence shown here is derived from an EMBL/GenBank/DDBJ whole genome shotgun (WGS) entry which is preliminary data.</text>
</comment>
<organism evidence="2 3">
    <name type="scientific">Phyllosticta citrichinensis</name>
    <dbReference type="NCBI Taxonomy" id="1130410"/>
    <lineage>
        <taxon>Eukaryota</taxon>
        <taxon>Fungi</taxon>
        <taxon>Dikarya</taxon>
        <taxon>Ascomycota</taxon>
        <taxon>Pezizomycotina</taxon>
        <taxon>Dothideomycetes</taxon>
        <taxon>Dothideomycetes incertae sedis</taxon>
        <taxon>Botryosphaeriales</taxon>
        <taxon>Phyllostictaceae</taxon>
        <taxon>Phyllosticta</taxon>
    </lineage>
</organism>
<evidence type="ECO:0000256" key="1">
    <source>
        <dbReference type="SAM" id="MobiDB-lite"/>
    </source>
</evidence>
<name>A0ABR1Y1S7_9PEZI</name>
<reference evidence="2 3" key="1">
    <citation type="journal article" date="2022" name="G3 (Bethesda)">
        <title>Enemy or ally: a genomic approach to elucidate the lifestyle of Phyllosticta citrichinaensis.</title>
        <authorList>
            <person name="Buijs V.A."/>
            <person name="Groenewald J.Z."/>
            <person name="Haridas S."/>
            <person name="LaButti K.M."/>
            <person name="Lipzen A."/>
            <person name="Martin F.M."/>
            <person name="Barry K."/>
            <person name="Grigoriev I.V."/>
            <person name="Crous P.W."/>
            <person name="Seidl M.F."/>
        </authorList>
    </citation>
    <scope>NUCLEOTIDE SEQUENCE [LARGE SCALE GENOMIC DNA]</scope>
    <source>
        <strain evidence="2 3">CBS 129764</strain>
    </source>
</reference>
<evidence type="ECO:0000313" key="2">
    <source>
        <dbReference type="EMBL" id="KAK8175013.1"/>
    </source>
</evidence>
<proteinExistence type="predicted"/>
<gene>
    <name evidence="2" type="ORF">IWX90DRAFT_411622</name>
</gene>
<evidence type="ECO:0000313" key="3">
    <source>
        <dbReference type="Proteomes" id="UP001456524"/>
    </source>
</evidence>
<sequence length="371" mass="42536">MRPTSRALQRLESPYVLPQKLTFDFSKDRRWATRLRSWSSGWQKTPLSSKLGKAWPAKIADAPEYQPSPRIVIGEDGGWLSSVRNRLGKCISFGLREPRVRQAGKLLKALGAETETAGWRGLTLRRYGFSFNEGKPYSLMVRGRHPLLGRALTTKVRFNPPIDQRQDEFAKKELFRTQRMYWFRNFTMSKFGHVKGKEKLAVIWNSIHHPHGPYDIEINELHTSIFDQASLRRRPMRGPTGNLTVCHRLRPGFVKPDGTLQNRFVIDSLVVSARQERVVAQATASLSFVARKGVDEPEKFDELVGYYFLSMMEEQERLKTHAEKKIIWIENEVRSIEKASWDKEGAVEDLGSAARPEQAGQKEEVVKEGDA</sequence>